<dbReference type="SUPFAM" id="SSF53474">
    <property type="entry name" value="alpha/beta-Hydrolases"/>
    <property type="match status" value="1"/>
</dbReference>
<dbReference type="InterPro" id="IPR029058">
    <property type="entry name" value="AB_hydrolase_fold"/>
</dbReference>
<evidence type="ECO:0000256" key="1">
    <source>
        <dbReference type="ARBA" id="ARBA00022801"/>
    </source>
</evidence>
<proteinExistence type="predicted"/>
<dbReference type="PANTHER" id="PTHR42776">
    <property type="entry name" value="SERINE PEPTIDASE S9 FAMILY MEMBER"/>
    <property type="match status" value="1"/>
</dbReference>
<gene>
    <name evidence="4" type="ORF">FU658_05395</name>
</gene>
<evidence type="ECO:0000313" key="5">
    <source>
        <dbReference type="Proteomes" id="UP000321248"/>
    </source>
</evidence>
<evidence type="ECO:0000259" key="3">
    <source>
        <dbReference type="Pfam" id="PF00326"/>
    </source>
</evidence>
<dbReference type="Proteomes" id="UP000321248">
    <property type="component" value="Unassembled WGS sequence"/>
</dbReference>
<dbReference type="InterPro" id="IPR001375">
    <property type="entry name" value="Peptidase_S9_cat"/>
</dbReference>
<evidence type="ECO:0000256" key="2">
    <source>
        <dbReference type="SAM" id="MobiDB-lite"/>
    </source>
</evidence>
<feature type="domain" description="Peptidase S9 prolyl oligopeptidase catalytic" evidence="3">
    <location>
        <begin position="536"/>
        <end position="713"/>
    </location>
</feature>
<reference evidence="4 5" key="1">
    <citation type="submission" date="2019-08" db="EMBL/GenBank/DDBJ databases">
        <authorList>
            <person name="Karlyshev A.V."/>
        </authorList>
    </citation>
    <scope>NUCLEOTIDE SEQUENCE [LARGE SCALE GENOMIC DNA]</scope>
    <source>
        <strain evidence="4 5">Alg18-2.2</strain>
    </source>
</reference>
<dbReference type="EMBL" id="VRTS01000003">
    <property type="protein sequence ID" value="TXK64336.1"/>
    <property type="molecule type" value="Genomic_DNA"/>
</dbReference>
<dbReference type="Pfam" id="PF00326">
    <property type="entry name" value="Peptidase_S9"/>
    <property type="match status" value="1"/>
</dbReference>
<dbReference type="GO" id="GO:0006508">
    <property type="term" value="P:proteolysis"/>
    <property type="evidence" value="ECO:0007669"/>
    <property type="project" value="InterPro"/>
</dbReference>
<dbReference type="RefSeq" id="WP_147891148.1">
    <property type="nucleotide sequence ID" value="NZ_VRTS01000003.1"/>
</dbReference>
<name>A0A5C8KTH9_9GAMM</name>
<dbReference type="OrthoDB" id="4269629at2"/>
<dbReference type="PANTHER" id="PTHR42776:SF27">
    <property type="entry name" value="DIPEPTIDYL PEPTIDASE FAMILY MEMBER 6"/>
    <property type="match status" value="1"/>
</dbReference>
<protein>
    <submittedName>
        <fullName evidence="4">S9 family peptidase</fullName>
    </submittedName>
</protein>
<accession>A0A5C8KTH9</accession>
<organism evidence="4 5">
    <name type="scientific">Alkalisalibacterium limincola</name>
    <dbReference type="NCBI Taxonomy" id="2699169"/>
    <lineage>
        <taxon>Bacteria</taxon>
        <taxon>Pseudomonadati</taxon>
        <taxon>Pseudomonadota</taxon>
        <taxon>Gammaproteobacteria</taxon>
        <taxon>Lysobacterales</taxon>
        <taxon>Lysobacteraceae</taxon>
        <taxon>Alkalisalibacterium</taxon>
    </lineage>
</organism>
<dbReference type="SUPFAM" id="SSF82171">
    <property type="entry name" value="DPP6 N-terminal domain-like"/>
    <property type="match status" value="1"/>
</dbReference>
<keyword evidence="5" id="KW-1185">Reference proteome</keyword>
<comment type="caution">
    <text evidence="4">The sequence shown here is derived from an EMBL/GenBank/DDBJ whole genome shotgun (WGS) entry which is preliminary data.</text>
</comment>
<feature type="region of interest" description="Disordered" evidence="2">
    <location>
        <begin position="715"/>
        <end position="738"/>
    </location>
</feature>
<evidence type="ECO:0000313" key="4">
    <source>
        <dbReference type="EMBL" id="TXK64336.1"/>
    </source>
</evidence>
<dbReference type="GO" id="GO:0004252">
    <property type="term" value="F:serine-type endopeptidase activity"/>
    <property type="evidence" value="ECO:0007669"/>
    <property type="project" value="TreeGrafter"/>
</dbReference>
<dbReference type="AlphaFoldDB" id="A0A5C8KTH9"/>
<keyword evidence="1" id="KW-0378">Hydrolase</keyword>
<dbReference type="Gene3D" id="3.40.50.1820">
    <property type="entry name" value="alpha/beta hydrolase"/>
    <property type="match status" value="1"/>
</dbReference>
<sequence length="758" mass="84796">MDDLKEGHNYALYIATAGDYEWVDLWPVRQVKYELRKDPEFRFSVAPGAITYPGDLLFRPSSLWRAQMLVYNRGLAAMDWLDEHHPQLLARHGMVYSGHYPDPFPAFYLEERGKLGTHKPAAEVTFRAPPEPGELPLAVETLFRPDRIVSVELNPRGDLLAIHVRESDDEWAIELVDLRAGTLTVMATSVRRFVRMQWSGDDKLLVAAQPRRQAPITSLIRIEETADGGRSFSQKRLPVGMVVHFLPREPNHILYASQLRRNSSGTGGGMMVHRMDISSDAAIDAFRSTMNTRLNAGLRDDSRWLFDGEGRLRAAVVQRDDEAFLVHGQEHDFQDVMKLSGDRDLDPVGLSYDASRIYGITDRDREQRELVAFDVASRQITETLFSREGSDVVGVLWDDRQEPIGVSYYEGGRLVNEYFTEADNTLEQRLRQAFPGRTVSMTARSRDRQQVMLWVDGGDQPLQLFHVDVAQGRASLVADDLPWLEDTVFAPTEVVSFTSADGLAMEAFLTLPEAAGKRPLIVFPHGGPVGVADTLHFNREVQFLASLGYAVLQVNFRGSAGYGRAFREAGMRNHGTLIEDDIDAAMQHVLARFPLDETRMCAMGTSYGGYSALISSIRWPGRFKCAISMAGVSDRILFYTASDGGRSEQGRELLERFIGNPKTDEAEMLAVSPLYQFRELNVPVMLVHGREDRRVDFEHSHRLLRLLDMAGRTPVGSCSTRRDTGSATSTMSMRSGAAWPGSCANTWIDGRSGARAGS</sequence>